<feature type="compositionally biased region" description="Basic residues" evidence="1">
    <location>
        <begin position="76"/>
        <end position="93"/>
    </location>
</feature>
<feature type="compositionally biased region" description="Basic residues" evidence="1">
    <location>
        <begin position="398"/>
        <end position="410"/>
    </location>
</feature>
<evidence type="ECO:0000256" key="1">
    <source>
        <dbReference type="SAM" id="MobiDB-lite"/>
    </source>
</evidence>
<feature type="region of interest" description="Disordered" evidence="1">
    <location>
        <begin position="1"/>
        <end position="519"/>
    </location>
</feature>
<organism evidence="2">
    <name type="scientific">uncultured Phycisphaerae bacterium</name>
    <dbReference type="NCBI Taxonomy" id="904963"/>
    <lineage>
        <taxon>Bacteria</taxon>
        <taxon>Pseudomonadati</taxon>
        <taxon>Planctomycetota</taxon>
        <taxon>Phycisphaerae</taxon>
        <taxon>environmental samples</taxon>
    </lineage>
</organism>
<reference evidence="2" key="1">
    <citation type="submission" date="2020-02" db="EMBL/GenBank/DDBJ databases">
        <authorList>
            <person name="Meier V. D."/>
        </authorList>
    </citation>
    <scope>NUCLEOTIDE SEQUENCE</scope>
    <source>
        <strain evidence="2">AVDCRST_MAG64</strain>
    </source>
</reference>
<feature type="non-terminal residue" evidence="2">
    <location>
        <position position="519"/>
    </location>
</feature>
<dbReference type="AlphaFoldDB" id="A0A6J4NWJ3"/>
<feature type="compositionally biased region" description="Basic and acidic residues" evidence="1">
    <location>
        <begin position="369"/>
        <end position="378"/>
    </location>
</feature>
<sequence length="519" mass="56479">APLRLPHPLRRRAGHAVPAAAGDRDRRGRPGRPPRRPAADRHHHPALRGHPPGVPGGVLRLAQGPRRAGRGDRLPQLRRRGGRHRQVLRRVRRTVQVDRHVPGRPRLGRRRGPVRPAAQEAQGDGRGVPPAVRAAAGRDAGRVPDERRRRRRPVRPGRPLVRDRAGQLRDRLQQGRRPAPRRARAQDLGRPGRPAVPRVARAGRPDPQQLGQDHVHGDRREGDGRGVGRRPRGQGQARRPDGPAGVGREGGGQGRRGRPEGGRQRRLPAGDGPRLAAGHGADPPDLVQRPGVHGQQRVGPGDRRVGRRRGRHGDRLLRPDRGRVQRRVAGRVRRAGRGDDRQPGPDRGRPRGRAPGRGRPVRRVRPEHRRPAAVERPPRLPRRPAGHRPPPAADRPLRVRRRGVRVTALRRPREPVRGGRVVQHPQRPQADIRNPRRVDPGELPRPAGGAARNTGGRAGVPARGSAGPPARHVPVRSVRGGGAAEAVQRGQADRPAGAHAGVGGRVRERVRGAAGAGGV</sequence>
<dbReference type="EMBL" id="CADCUQ010000343">
    <property type="protein sequence ID" value="CAA9397359.1"/>
    <property type="molecule type" value="Genomic_DNA"/>
</dbReference>
<feature type="compositionally biased region" description="Low complexity" evidence="1">
    <location>
        <begin position="127"/>
        <end position="138"/>
    </location>
</feature>
<feature type="compositionally biased region" description="Basic and acidic residues" evidence="1">
    <location>
        <begin position="433"/>
        <end position="442"/>
    </location>
</feature>
<protein>
    <submittedName>
        <fullName evidence="2">Uncharacterized protein</fullName>
    </submittedName>
</protein>
<feature type="compositionally biased region" description="Gly residues" evidence="1">
    <location>
        <begin position="244"/>
        <end position="254"/>
    </location>
</feature>
<feature type="compositionally biased region" description="Basic and acidic residues" evidence="1">
    <location>
        <begin position="160"/>
        <end position="173"/>
    </location>
</feature>
<gene>
    <name evidence="2" type="ORF">AVDCRST_MAG64-1500</name>
</gene>
<accession>A0A6J4NWJ3</accession>
<feature type="non-terminal residue" evidence="2">
    <location>
        <position position="1"/>
    </location>
</feature>
<feature type="compositionally biased region" description="Basic residues" evidence="1">
    <location>
        <begin position="324"/>
        <end position="335"/>
    </location>
</feature>
<feature type="compositionally biased region" description="Basic and acidic residues" evidence="1">
    <location>
        <begin position="213"/>
        <end position="226"/>
    </location>
</feature>
<feature type="compositionally biased region" description="Basic residues" evidence="1">
    <location>
        <begin position="350"/>
        <end position="368"/>
    </location>
</feature>
<name>A0A6J4NWJ3_9BACT</name>
<feature type="compositionally biased region" description="Low complexity" evidence="1">
    <location>
        <begin position="189"/>
        <end position="202"/>
    </location>
</feature>
<feature type="compositionally biased region" description="Low complexity" evidence="1">
    <location>
        <begin position="445"/>
        <end position="455"/>
    </location>
</feature>
<feature type="compositionally biased region" description="Basic and acidic residues" evidence="1">
    <location>
        <begin position="313"/>
        <end position="323"/>
    </location>
</feature>
<evidence type="ECO:0000313" key="2">
    <source>
        <dbReference type="EMBL" id="CAA9397359.1"/>
    </source>
</evidence>
<proteinExistence type="predicted"/>
<feature type="compositionally biased region" description="Basic and acidic residues" evidence="1">
    <location>
        <begin position="336"/>
        <end position="349"/>
    </location>
</feature>
<feature type="compositionally biased region" description="Basic residues" evidence="1">
    <location>
        <begin position="29"/>
        <end position="47"/>
    </location>
</feature>
<feature type="compositionally biased region" description="Basic residues" evidence="1">
    <location>
        <begin position="102"/>
        <end position="113"/>
    </location>
</feature>